<comment type="caution">
    <text evidence="5">The sequence shown here is derived from an EMBL/GenBank/DDBJ whole genome shotgun (WGS) entry which is preliminary data.</text>
</comment>
<sequence>MDRSDSNTSPPPPEKPTGSLGRVLIVEDDTMLANDLADSLRAAGAVEVRTCPTIAQATRELADFRPGTIVLDVNLADRADGWGLAELALQLGPKPPGIVFSTGAPESIPESVASLGTVLCKPYAAAELVQAVRNTQGHAGMLAKLRQAFGFR</sequence>
<evidence type="ECO:0000259" key="4">
    <source>
        <dbReference type="PROSITE" id="PS50110"/>
    </source>
</evidence>
<dbReference type="Gene3D" id="3.40.50.2300">
    <property type="match status" value="1"/>
</dbReference>
<dbReference type="InterPro" id="IPR011006">
    <property type="entry name" value="CheY-like_superfamily"/>
</dbReference>
<dbReference type="Pfam" id="PF00072">
    <property type="entry name" value="Response_reg"/>
    <property type="match status" value="1"/>
</dbReference>
<dbReference type="GO" id="GO:0000160">
    <property type="term" value="P:phosphorelay signal transduction system"/>
    <property type="evidence" value="ECO:0007669"/>
    <property type="project" value="InterPro"/>
</dbReference>
<feature type="domain" description="Response regulatory" evidence="4">
    <location>
        <begin position="22"/>
        <end position="136"/>
    </location>
</feature>
<feature type="modified residue" description="4-aspartylphosphate" evidence="2">
    <location>
        <position position="72"/>
    </location>
</feature>
<dbReference type="AlphaFoldDB" id="A0A7Z0BV09"/>
<evidence type="ECO:0000256" key="3">
    <source>
        <dbReference type="SAM" id="MobiDB-lite"/>
    </source>
</evidence>
<dbReference type="EMBL" id="JACBZF010000007">
    <property type="protein sequence ID" value="NYH96814.1"/>
    <property type="molecule type" value="Genomic_DNA"/>
</dbReference>
<evidence type="ECO:0000256" key="1">
    <source>
        <dbReference type="ARBA" id="ARBA00022553"/>
    </source>
</evidence>
<dbReference type="SMART" id="SM00448">
    <property type="entry name" value="REC"/>
    <property type="match status" value="1"/>
</dbReference>
<reference evidence="5 6" key="1">
    <citation type="submission" date="2020-07" db="EMBL/GenBank/DDBJ databases">
        <title>Genomic Encyclopedia of Type Strains, Phase IV (KMG-IV): sequencing the most valuable type-strain genomes for metagenomic binning, comparative biology and taxonomic classification.</title>
        <authorList>
            <person name="Goeker M."/>
        </authorList>
    </citation>
    <scope>NUCLEOTIDE SEQUENCE [LARGE SCALE GENOMIC DNA]</scope>
    <source>
        <strain evidence="5 6">DSM 29043</strain>
    </source>
</reference>
<gene>
    <name evidence="5" type="ORF">FHS75_003165</name>
</gene>
<keyword evidence="6" id="KW-1185">Reference proteome</keyword>
<name>A0A7Z0BV09_9SPHN</name>
<dbReference type="SUPFAM" id="SSF52172">
    <property type="entry name" value="CheY-like"/>
    <property type="match status" value="1"/>
</dbReference>
<feature type="region of interest" description="Disordered" evidence="3">
    <location>
        <begin position="1"/>
        <end position="20"/>
    </location>
</feature>
<accession>A0A7Z0BV09</accession>
<dbReference type="PROSITE" id="PS50110">
    <property type="entry name" value="RESPONSE_REGULATORY"/>
    <property type="match status" value="1"/>
</dbReference>
<dbReference type="Proteomes" id="UP000522081">
    <property type="component" value="Unassembled WGS sequence"/>
</dbReference>
<evidence type="ECO:0000313" key="5">
    <source>
        <dbReference type="EMBL" id="NYH96814.1"/>
    </source>
</evidence>
<keyword evidence="1 2" id="KW-0597">Phosphoprotein</keyword>
<dbReference type="PANTHER" id="PTHR44591:SF3">
    <property type="entry name" value="RESPONSE REGULATORY DOMAIN-CONTAINING PROTEIN"/>
    <property type="match status" value="1"/>
</dbReference>
<dbReference type="InterPro" id="IPR001789">
    <property type="entry name" value="Sig_transdc_resp-reg_receiver"/>
</dbReference>
<protein>
    <submittedName>
        <fullName evidence="5">DNA-binding response OmpR family regulator</fullName>
    </submittedName>
</protein>
<dbReference type="InterPro" id="IPR050595">
    <property type="entry name" value="Bact_response_regulator"/>
</dbReference>
<proteinExistence type="predicted"/>
<dbReference type="GO" id="GO:0003677">
    <property type="term" value="F:DNA binding"/>
    <property type="evidence" value="ECO:0007669"/>
    <property type="project" value="UniProtKB-KW"/>
</dbReference>
<dbReference type="PANTHER" id="PTHR44591">
    <property type="entry name" value="STRESS RESPONSE REGULATOR PROTEIN 1"/>
    <property type="match status" value="1"/>
</dbReference>
<dbReference type="RefSeq" id="WP_179408622.1">
    <property type="nucleotide sequence ID" value="NZ_BMGF01000008.1"/>
</dbReference>
<evidence type="ECO:0000256" key="2">
    <source>
        <dbReference type="PROSITE-ProRule" id="PRU00169"/>
    </source>
</evidence>
<evidence type="ECO:0000313" key="6">
    <source>
        <dbReference type="Proteomes" id="UP000522081"/>
    </source>
</evidence>
<organism evidence="5 6">
    <name type="scientific">Novosphingobium marinum</name>
    <dbReference type="NCBI Taxonomy" id="1514948"/>
    <lineage>
        <taxon>Bacteria</taxon>
        <taxon>Pseudomonadati</taxon>
        <taxon>Pseudomonadota</taxon>
        <taxon>Alphaproteobacteria</taxon>
        <taxon>Sphingomonadales</taxon>
        <taxon>Sphingomonadaceae</taxon>
        <taxon>Novosphingobium</taxon>
    </lineage>
</organism>
<keyword evidence="5" id="KW-0238">DNA-binding</keyword>